<evidence type="ECO:0000256" key="13">
    <source>
        <dbReference type="ARBA" id="ARBA00039343"/>
    </source>
</evidence>
<keyword evidence="3" id="KW-0964">Secreted</keyword>
<dbReference type="CDD" id="cd00015">
    <property type="entry name" value="ALBUMIN"/>
    <property type="match status" value="1"/>
</dbReference>
<dbReference type="FunFam" id="1.10.246.10:FF:000003">
    <property type="entry name" value="Serum albumin"/>
    <property type="match status" value="1"/>
</dbReference>
<evidence type="ECO:0000256" key="10">
    <source>
        <dbReference type="ARBA" id="ARBA00023008"/>
    </source>
</evidence>
<evidence type="ECO:0000256" key="15">
    <source>
        <dbReference type="SAM" id="MobiDB-lite"/>
    </source>
</evidence>
<dbReference type="GO" id="GO:0005737">
    <property type="term" value="C:cytoplasm"/>
    <property type="evidence" value="ECO:0007669"/>
    <property type="project" value="TreeGrafter"/>
</dbReference>
<gene>
    <name evidence="17" type="ORF">D623_10008573</name>
</gene>
<evidence type="ECO:0000256" key="5">
    <source>
        <dbReference type="ARBA" id="ARBA00022685"/>
    </source>
</evidence>
<evidence type="ECO:0000256" key="11">
    <source>
        <dbReference type="ARBA" id="ARBA00023121"/>
    </source>
</evidence>
<evidence type="ECO:0000313" key="17">
    <source>
        <dbReference type="EMBL" id="EPQ13063.1"/>
    </source>
</evidence>
<evidence type="ECO:0000256" key="9">
    <source>
        <dbReference type="ARBA" id="ARBA00022837"/>
    </source>
</evidence>
<dbReference type="InterPro" id="IPR000264">
    <property type="entry name" value="ALB/AFP/VDB"/>
</dbReference>
<dbReference type="PROSITE" id="PS00212">
    <property type="entry name" value="ALBUMIN_1"/>
    <property type="match status" value="1"/>
</dbReference>
<evidence type="ECO:0000256" key="1">
    <source>
        <dbReference type="ARBA" id="ARBA00004613"/>
    </source>
</evidence>
<dbReference type="eggNOG" id="ENOG502R7EA">
    <property type="taxonomic scope" value="Eukaryota"/>
</dbReference>
<evidence type="ECO:0000256" key="7">
    <source>
        <dbReference type="ARBA" id="ARBA00022737"/>
    </source>
</evidence>
<keyword evidence="8" id="KW-0862">Zinc</keyword>
<dbReference type="EMBL" id="KE163669">
    <property type="protein sequence ID" value="EPQ13063.1"/>
    <property type="molecule type" value="Genomic_DNA"/>
</dbReference>
<keyword evidence="5" id="KW-0165">Cleavage on pair of basic residues</keyword>
<evidence type="ECO:0000256" key="6">
    <source>
        <dbReference type="ARBA" id="ARBA00022723"/>
    </source>
</evidence>
<keyword evidence="2" id="KW-0488">Methylation</keyword>
<feature type="domain" description="Albumin" evidence="16">
    <location>
        <begin position="202"/>
        <end position="394"/>
    </location>
</feature>
<name>S7PQC2_MYOBR</name>
<dbReference type="AlphaFoldDB" id="S7PQC2"/>
<feature type="region of interest" description="Disordered" evidence="15">
    <location>
        <begin position="39"/>
        <end position="63"/>
    </location>
</feature>
<dbReference type="PRINTS" id="PR00802">
    <property type="entry name" value="SERUMALBUMIN"/>
</dbReference>
<sequence length="607" mass="68046">MVANLHTAGRAGQHHPACPATIWACYLRPEAVGVPGSRVVQQRSATRPASIRPSQEGFEGGSGWSCEGFEGGSSQSSEGLKDTPFTAKLCSITSLPEHYDEMADCCEAEAPLRYQCFVKHKDDELNMPPMGTIDSDATCTAFKENEQALLETYIYEVARRHPFFYGPELLYSIQEYKGVLTECCEAADKAACLGPKMDALQEKILSSAFIEKFKCSMLQNSEESASIEWFVVRLSQKFPFADFGTVSNLAANFTKVHKECCQSDMLECTDDRADLAKYMCENRAAISTILADCCSKPVLEKFYCLAQMAGDNLVPAQAPQTTDFVDNEDVCTYYKEAKVDFLNKFLHTYSRRYPEFSVSLVLRLAKKYQAILEECCEIHDNHACYTKVLYELQPLVDEPHEYVKKDCETFENLGEYGFQDALLVRYTKKVPQLSTPTLVHLSTKLASMGSKCCILPESQRTACAEDYLSVVLSVFCTAHEQTPVSNKVTLCCTEPFLDRLPCFSALETDETYIPKQFNVATFTLHAFVCARAEPEQQVMKQIALAELLKHKPKATEEQLKTVMEEFSALIQKCCAAADKEACFAEEVGLNEKNKMISKVSFRYCYLT</sequence>
<dbReference type="InterPro" id="IPR014760">
    <property type="entry name" value="Serum_albumin_N"/>
</dbReference>
<evidence type="ECO:0000313" key="18">
    <source>
        <dbReference type="Proteomes" id="UP000052978"/>
    </source>
</evidence>
<dbReference type="SMART" id="SM00103">
    <property type="entry name" value="ALBUMIN"/>
    <property type="match status" value="3"/>
</dbReference>
<dbReference type="FunFam" id="1.10.246.10:FF:000002">
    <property type="entry name" value="Serum albumin"/>
    <property type="match status" value="1"/>
</dbReference>
<dbReference type="GO" id="GO:0008289">
    <property type="term" value="F:lipid binding"/>
    <property type="evidence" value="ECO:0007669"/>
    <property type="project" value="UniProtKB-KW"/>
</dbReference>
<keyword evidence="7" id="KW-0677">Repeat</keyword>
<dbReference type="InterPro" id="IPR020857">
    <property type="entry name" value="Serum_albumin_CS"/>
</dbReference>
<dbReference type="PANTHER" id="PTHR11385">
    <property type="entry name" value="SERUM ALBUMIN-RELATED"/>
    <property type="match status" value="1"/>
</dbReference>
<comment type="subcellular location">
    <subcellularLocation>
        <location evidence="1">Secreted</location>
    </subcellularLocation>
</comment>
<organism evidence="17 18">
    <name type="scientific">Myotis brandtii</name>
    <name type="common">Brandt's bat</name>
    <dbReference type="NCBI Taxonomy" id="109478"/>
    <lineage>
        <taxon>Eukaryota</taxon>
        <taxon>Metazoa</taxon>
        <taxon>Chordata</taxon>
        <taxon>Craniata</taxon>
        <taxon>Vertebrata</taxon>
        <taxon>Euteleostomi</taxon>
        <taxon>Mammalia</taxon>
        <taxon>Eutheria</taxon>
        <taxon>Laurasiatheria</taxon>
        <taxon>Chiroptera</taxon>
        <taxon>Yangochiroptera</taxon>
        <taxon>Vespertilionidae</taxon>
        <taxon>Myotis</taxon>
    </lineage>
</organism>
<keyword evidence="18" id="KW-1185">Reference proteome</keyword>
<evidence type="ECO:0000256" key="4">
    <source>
        <dbReference type="ARBA" id="ARBA00022553"/>
    </source>
</evidence>
<reference evidence="17 18" key="1">
    <citation type="journal article" date="2013" name="Nat. Commun.">
        <title>Genome analysis reveals insights into physiology and longevity of the Brandt's bat Myotis brandtii.</title>
        <authorList>
            <person name="Seim I."/>
            <person name="Fang X."/>
            <person name="Xiong Z."/>
            <person name="Lobanov A.V."/>
            <person name="Huang Z."/>
            <person name="Ma S."/>
            <person name="Feng Y."/>
            <person name="Turanov A.A."/>
            <person name="Zhu Y."/>
            <person name="Lenz T.L."/>
            <person name="Gerashchenko M.V."/>
            <person name="Fan D."/>
            <person name="Hee Yim S."/>
            <person name="Yao X."/>
            <person name="Jordan D."/>
            <person name="Xiong Y."/>
            <person name="Ma Y."/>
            <person name="Lyapunov A.N."/>
            <person name="Chen G."/>
            <person name="Kulakova O.I."/>
            <person name="Sun Y."/>
            <person name="Lee S.G."/>
            <person name="Bronson R.T."/>
            <person name="Moskalev A.A."/>
            <person name="Sunyaev S.R."/>
            <person name="Zhang G."/>
            <person name="Krogh A."/>
            <person name="Wang J."/>
            <person name="Gladyshev V.N."/>
        </authorList>
    </citation>
    <scope>NUCLEOTIDE SEQUENCE [LARGE SCALE GENOMIC DNA]</scope>
</reference>
<dbReference type="GO" id="GO:0046872">
    <property type="term" value="F:metal ion binding"/>
    <property type="evidence" value="ECO:0007669"/>
    <property type="project" value="UniProtKB-KW"/>
</dbReference>
<dbReference type="Gene3D" id="1.10.246.10">
    <property type="match status" value="6"/>
</dbReference>
<keyword evidence="11" id="KW-0446">Lipid-binding</keyword>
<keyword evidence="6" id="KW-0479">Metal-binding</keyword>
<feature type="domain" description="Albumin" evidence="16">
    <location>
        <begin position="395"/>
        <end position="591"/>
    </location>
</feature>
<evidence type="ECO:0000256" key="12">
    <source>
        <dbReference type="ARBA" id="ARBA00023157"/>
    </source>
</evidence>
<dbReference type="SUPFAM" id="SSF48552">
    <property type="entry name" value="Serum albumin-like"/>
    <property type="match status" value="3"/>
</dbReference>
<keyword evidence="10" id="KW-0186">Copper</keyword>
<dbReference type="Proteomes" id="UP000052978">
    <property type="component" value="Unassembled WGS sequence"/>
</dbReference>
<evidence type="ECO:0000256" key="14">
    <source>
        <dbReference type="ARBA" id="ARBA00046891"/>
    </source>
</evidence>
<keyword evidence="9" id="KW-0106">Calcium</keyword>
<dbReference type="GO" id="GO:1903981">
    <property type="term" value="F:enterobactin binding"/>
    <property type="evidence" value="ECO:0007669"/>
    <property type="project" value="TreeGrafter"/>
</dbReference>
<feature type="domain" description="Albumin" evidence="16">
    <location>
        <begin position="1"/>
        <end position="201"/>
    </location>
</feature>
<evidence type="ECO:0000256" key="2">
    <source>
        <dbReference type="ARBA" id="ARBA00022481"/>
    </source>
</evidence>
<evidence type="ECO:0000256" key="3">
    <source>
        <dbReference type="ARBA" id="ARBA00022525"/>
    </source>
</evidence>
<keyword evidence="12" id="KW-1015">Disulfide bond</keyword>
<evidence type="ECO:0000256" key="8">
    <source>
        <dbReference type="ARBA" id="ARBA00022833"/>
    </source>
</evidence>
<proteinExistence type="predicted"/>
<dbReference type="PANTHER" id="PTHR11385:SF15">
    <property type="entry name" value="ALBUMIN"/>
    <property type="match status" value="1"/>
</dbReference>
<dbReference type="InterPro" id="IPR020858">
    <property type="entry name" value="Serum_albumin-like"/>
</dbReference>
<accession>S7PQC2</accession>
<comment type="subunit">
    <text evidence="14">Interacts with FCGRT; this interaction regulates ALB homeostasis. Interacts with TASOR. In plasma, occurs in a covalently-linked complex with chromophore-bound alpha-1-microglobulin; this interaction does not prevent fatty acid binding to ALB.</text>
</comment>
<dbReference type="Pfam" id="PF00273">
    <property type="entry name" value="Serum_albumin"/>
    <property type="match status" value="3"/>
</dbReference>
<evidence type="ECO:0000259" key="16">
    <source>
        <dbReference type="PROSITE" id="PS51438"/>
    </source>
</evidence>
<protein>
    <recommendedName>
        <fullName evidence="13">Albumin</fullName>
    </recommendedName>
</protein>
<keyword evidence="4" id="KW-0597">Phosphoprotein</keyword>
<dbReference type="PROSITE" id="PS51438">
    <property type="entry name" value="ALBUMIN_2"/>
    <property type="match status" value="3"/>
</dbReference>
<dbReference type="GO" id="GO:0072562">
    <property type="term" value="C:blood microparticle"/>
    <property type="evidence" value="ECO:0007669"/>
    <property type="project" value="TreeGrafter"/>
</dbReference>